<comment type="caution">
    <text evidence="2">The sequence shown here is derived from an EMBL/GenBank/DDBJ whole genome shotgun (WGS) entry which is preliminary data.</text>
</comment>
<dbReference type="OrthoDB" id="10264738at2759"/>
<evidence type="ECO:0000259" key="1">
    <source>
        <dbReference type="PROSITE" id="PS51746"/>
    </source>
</evidence>
<dbReference type="InterPro" id="IPR015655">
    <property type="entry name" value="PP2C"/>
</dbReference>
<proteinExistence type="predicted"/>
<organism evidence="2 3">
    <name type="scientific">Coptis chinensis</name>
    <dbReference type="NCBI Taxonomy" id="261450"/>
    <lineage>
        <taxon>Eukaryota</taxon>
        <taxon>Viridiplantae</taxon>
        <taxon>Streptophyta</taxon>
        <taxon>Embryophyta</taxon>
        <taxon>Tracheophyta</taxon>
        <taxon>Spermatophyta</taxon>
        <taxon>Magnoliopsida</taxon>
        <taxon>Ranunculales</taxon>
        <taxon>Ranunculaceae</taxon>
        <taxon>Coptidoideae</taxon>
        <taxon>Coptis</taxon>
    </lineage>
</organism>
<evidence type="ECO:0000313" key="3">
    <source>
        <dbReference type="Proteomes" id="UP000631114"/>
    </source>
</evidence>
<dbReference type="Gene3D" id="3.60.40.10">
    <property type="entry name" value="PPM-type phosphatase domain"/>
    <property type="match status" value="1"/>
</dbReference>
<keyword evidence="3" id="KW-1185">Reference proteome</keyword>
<evidence type="ECO:0000313" key="2">
    <source>
        <dbReference type="EMBL" id="KAF9616006.1"/>
    </source>
</evidence>
<dbReference type="AlphaFoldDB" id="A0A835IDV0"/>
<protein>
    <recommendedName>
        <fullName evidence="1">PPM-type phosphatase domain-containing protein</fullName>
    </recommendedName>
</protein>
<dbReference type="PANTHER" id="PTHR47992">
    <property type="entry name" value="PROTEIN PHOSPHATASE"/>
    <property type="match status" value="1"/>
</dbReference>
<dbReference type="GO" id="GO:0004722">
    <property type="term" value="F:protein serine/threonine phosphatase activity"/>
    <property type="evidence" value="ECO:0007669"/>
    <property type="project" value="InterPro"/>
</dbReference>
<dbReference type="PROSITE" id="PS51746">
    <property type="entry name" value="PPM_2"/>
    <property type="match status" value="1"/>
</dbReference>
<dbReference type="SUPFAM" id="SSF81606">
    <property type="entry name" value="PP2C-like"/>
    <property type="match status" value="1"/>
</dbReference>
<dbReference type="Pfam" id="PF00481">
    <property type="entry name" value="PP2C"/>
    <property type="match status" value="1"/>
</dbReference>
<feature type="domain" description="PPM-type phosphatase" evidence="1">
    <location>
        <begin position="1"/>
        <end position="107"/>
    </location>
</feature>
<gene>
    <name evidence="2" type="ORF">IFM89_027945</name>
</gene>
<reference evidence="2 3" key="1">
    <citation type="submission" date="2020-10" db="EMBL/GenBank/DDBJ databases">
        <title>The Coptis chinensis genome and diversification of protoberbering-type alkaloids.</title>
        <authorList>
            <person name="Wang B."/>
            <person name="Shu S."/>
            <person name="Song C."/>
            <person name="Liu Y."/>
        </authorList>
    </citation>
    <scope>NUCLEOTIDE SEQUENCE [LARGE SCALE GENOMIC DNA]</scope>
    <source>
        <strain evidence="2">HL-2020</strain>
        <tissue evidence="2">Leaf</tissue>
    </source>
</reference>
<dbReference type="InterPro" id="IPR001932">
    <property type="entry name" value="PPM-type_phosphatase-like_dom"/>
</dbReference>
<name>A0A835IDV0_9MAGN</name>
<sequence length="119" mass="13339">MLCSLGYALIVSGDRYLRPWIIPVPEVTFTTRSEEDECLVVASDGLWDVMTNDEVGEIACHLLKRLRRSTLADETSSPPAQAVADHLTDLAYRKNSLDNISIIVVDLKSKIKRQPRQAK</sequence>
<accession>A0A835IDV0</accession>
<dbReference type="EMBL" id="JADFTS010000003">
    <property type="protein sequence ID" value="KAF9616006.1"/>
    <property type="molecule type" value="Genomic_DNA"/>
</dbReference>
<dbReference type="InterPro" id="IPR036457">
    <property type="entry name" value="PPM-type-like_dom_sf"/>
</dbReference>
<dbReference type="Proteomes" id="UP000631114">
    <property type="component" value="Unassembled WGS sequence"/>
</dbReference>
<dbReference type="CDD" id="cd00143">
    <property type="entry name" value="PP2Cc"/>
    <property type="match status" value="1"/>
</dbReference>